<sequence>MRRRRRRGPVLALAVGIVLAAVVWREMPSLKRYLKIRQM</sequence>
<proteinExistence type="predicted"/>
<protein>
    <submittedName>
        <fullName evidence="1">Uncharacterized protein</fullName>
    </submittedName>
</protein>
<dbReference type="STRING" id="35622.SAMN04489764_4065"/>
<keyword evidence="2" id="KW-1185">Reference proteome</keyword>
<dbReference type="Pfam" id="PF21833">
    <property type="entry name" value="DUF6893"/>
    <property type="match status" value="1"/>
</dbReference>
<reference evidence="1 2" key="1">
    <citation type="submission" date="2016-10" db="EMBL/GenBank/DDBJ databases">
        <authorList>
            <person name="de Groot N.N."/>
        </authorList>
    </citation>
    <scope>NUCLEOTIDE SEQUENCE [LARGE SCALE GENOMIC DNA]</scope>
    <source>
        <strain evidence="1 2">DSM 43794</strain>
    </source>
</reference>
<name>A0A1H1H5Z4_9ACTN</name>
<dbReference type="InterPro" id="IPR054188">
    <property type="entry name" value="DUF6893"/>
</dbReference>
<dbReference type="AlphaFoldDB" id="A0A1H1H5Z4"/>
<dbReference type="Proteomes" id="UP000217103">
    <property type="component" value="Unassembled WGS sequence"/>
</dbReference>
<gene>
    <name evidence="1" type="ORF">SAMN04489764_4065</name>
</gene>
<evidence type="ECO:0000313" key="1">
    <source>
        <dbReference type="EMBL" id="SDR20516.1"/>
    </source>
</evidence>
<evidence type="ECO:0000313" key="2">
    <source>
        <dbReference type="Proteomes" id="UP000217103"/>
    </source>
</evidence>
<dbReference type="EMBL" id="FNKK01000002">
    <property type="protein sequence ID" value="SDR20516.1"/>
    <property type="molecule type" value="Genomic_DNA"/>
</dbReference>
<accession>A0A1H1H5Z4</accession>
<organism evidence="1 2">
    <name type="scientific">Thermostaphylospora chromogena</name>
    <dbReference type="NCBI Taxonomy" id="35622"/>
    <lineage>
        <taxon>Bacteria</taxon>
        <taxon>Bacillati</taxon>
        <taxon>Actinomycetota</taxon>
        <taxon>Actinomycetes</taxon>
        <taxon>Streptosporangiales</taxon>
        <taxon>Thermomonosporaceae</taxon>
        <taxon>Thermostaphylospora</taxon>
    </lineage>
</organism>
<dbReference type="RefSeq" id="WP_423229122.1">
    <property type="nucleotide sequence ID" value="NZ_FNKK01000002.1"/>
</dbReference>